<name>C7ZQT5_FUSV7</name>
<dbReference type="GO" id="GO:0050163">
    <property type="term" value="F:oxaloacetate tautomerase activity"/>
    <property type="evidence" value="ECO:0007669"/>
    <property type="project" value="UniProtKB-ARBA"/>
</dbReference>
<proteinExistence type="inferred from homology"/>
<dbReference type="GO" id="GO:0006107">
    <property type="term" value="P:oxaloacetate metabolic process"/>
    <property type="evidence" value="ECO:0007669"/>
    <property type="project" value="UniProtKB-ARBA"/>
</dbReference>
<dbReference type="EMBL" id="GG699010">
    <property type="protein sequence ID" value="EEU33625.1"/>
    <property type="molecule type" value="Genomic_DNA"/>
</dbReference>
<dbReference type="OMA" id="RHMLFKV"/>
<evidence type="ECO:0000313" key="5">
    <source>
        <dbReference type="Proteomes" id="UP000005206"/>
    </source>
</evidence>
<comment type="similarity">
    <text evidence="1">Belongs to the FAH family.</text>
</comment>
<dbReference type="OrthoDB" id="411064at2759"/>
<accession>C7ZQT5</accession>
<reference evidence="4 5" key="1">
    <citation type="journal article" date="2009" name="PLoS Genet.">
        <title>The genome of Nectria haematococca: contribution of supernumerary chromosomes to gene expansion.</title>
        <authorList>
            <person name="Coleman J.J."/>
            <person name="Rounsley S.D."/>
            <person name="Rodriguez-Carres M."/>
            <person name="Kuo A."/>
            <person name="Wasmann C.C."/>
            <person name="Grimwood J."/>
            <person name="Schmutz J."/>
            <person name="Taga M."/>
            <person name="White G.J."/>
            <person name="Zhou S."/>
            <person name="Schwartz D.C."/>
            <person name="Freitag M."/>
            <person name="Ma L.J."/>
            <person name="Danchin E.G."/>
            <person name="Henrissat B."/>
            <person name="Coutinho P.M."/>
            <person name="Nelson D.R."/>
            <person name="Straney D."/>
            <person name="Napoli C.A."/>
            <person name="Barker B.M."/>
            <person name="Gribskov M."/>
            <person name="Rep M."/>
            <person name="Kroken S."/>
            <person name="Molnar I."/>
            <person name="Rensing C."/>
            <person name="Kennell J.C."/>
            <person name="Zamora J."/>
            <person name="Farman M.L."/>
            <person name="Selker E.U."/>
            <person name="Salamov A."/>
            <person name="Shapiro H."/>
            <person name="Pangilinan J."/>
            <person name="Lindquist E."/>
            <person name="Lamers C."/>
            <person name="Grigoriev I.V."/>
            <person name="Geiser D.M."/>
            <person name="Covert S.F."/>
            <person name="Temporini E."/>
            <person name="Vanetten H.D."/>
        </authorList>
    </citation>
    <scope>NUCLEOTIDE SEQUENCE [LARGE SCALE GENOMIC DNA]</scope>
    <source>
        <strain evidence="5">ATCC MYA-4622 / CBS 123669 / FGSC 9596 / NRRL 45880 / 77-13-4</strain>
    </source>
</reference>
<dbReference type="Proteomes" id="UP000005206">
    <property type="component" value="Unassembled WGS sequence"/>
</dbReference>
<evidence type="ECO:0000256" key="2">
    <source>
        <dbReference type="ARBA" id="ARBA00022723"/>
    </source>
</evidence>
<dbReference type="PANTHER" id="PTHR11820">
    <property type="entry name" value="ACYLPYRUVASE"/>
    <property type="match status" value="1"/>
</dbReference>
<evidence type="ECO:0000313" key="4">
    <source>
        <dbReference type="EMBL" id="EEU33625.1"/>
    </source>
</evidence>
<dbReference type="STRING" id="660122.C7ZQT5"/>
<gene>
    <name evidence="4" type="ORF">NECHADRAFT_89307</name>
</gene>
<dbReference type="eggNOG" id="KOG1535">
    <property type="taxonomic scope" value="Eukaryota"/>
</dbReference>
<dbReference type="InParanoid" id="C7ZQT5"/>
<dbReference type="SUPFAM" id="SSF56529">
    <property type="entry name" value="FAH"/>
    <property type="match status" value="1"/>
</dbReference>
<evidence type="ECO:0000256" key="1">
    <source>
        <dbReference type="ARBA" id="ARBA00010211"/>
    </source>
</evidence>
<organism evidence="4 5">
    <name type="scientific">Fusarium vanettenii (strain ATCC MYA-4622 / CBS 123669 / FGSC 9596 / NRRL 45880 / 77-13-4)</name>
    <name type="common">Fusarium solani subsp. pisi</name>
    <dbReference type="NCBI Taxonomy" id="660122"/>
    <lineage>
        <taxon>Eukaryota</taxon>
        <taxon>Fungi</taxon>
        <taxon>Dikarya</taxon>
        <taxon>Ascomycota</taxon>
        <taxon>Pezizomycotina</taxon>
        <taxon>Sordariomycetes</taxon>
        <taxon>Hypocreomycetidae</taxon>
        <taxon>Hypocreales</taxon>
        <taxon>Nectriaceae</taxon>
        <taxon>Fusarium</taxon>
        <taxon>Fusarium solani species complex</taxon>
        <taxon>Fusarium vanettenii</taxon>
    </lineage>
</organism>
<dbReference type="InterPro" id="IPR011234">
    <property type="entry name" value="Fumarylacetoacetase-like_C"/>
</dbReference>
<dbReference type="InterPro" id="IPR036663">
    <property type="entry name" value="Fumarylacetoacetase_C_sf"/>
</dbReference>
<dbReference type="GO" id="GO:0046872">
    <property type="term" value="F:metal ion binding"/>
    <property type="evidence" value="ECO:0007669"/>
    <property type="project" value="UniProtKB-KW"/>
</dbReference>
<keyword evidence="2" id="KW-0479">Metal-binding</keyword>
<dbReference type="RefSeq" id="XP_003039338.1">
    <property type="nucleotide sequence ID" value="XM_003039292.1"/>
</dbReference>
<dbReference type="FunFam" id="3.90.850.10:FF:000002">
    <property type="entry name" value="2-hydroxyhepta-2,4-diene-1,7-dioate isomerase"/>
    <property type="match status" value="1"/>
</dbReference>
<evidence type="ECO:0000259" key="3">
    <source>
        <dbReference type="Pfam" id="PF01557"/>
    </source>
</evidence>
<dbReference type="KEGG" id="nhe:NECHADRAFT_89307"/>
<dbReference type="Gene3D" id="3.90.850.10">
    <property type="entry name" value="Fumarylacetoacetase-like, C-terminal domain"/>
    <property type="match status" value="1"/>
</dbReference>
<dbReference type="AlphaFoldDB" id="C7ZQT5"/>
<dbReference type="Pfam" id="PF01557">
    <property type="entry name" value="FAA_hydrolase"/>
    <property type="match status" value="1"/>
</dbReference>
<dbReference type="VEuPathDB" id="FungiDB:NECHADRAFT_89307"/>
<sequence>MPVSSWINFRSCSMKVPFQRLVRFRDPDGNILYGEAPPGNSLCGQRVPVYVGNHPWDLRESGHHQVITEVLCPLAQTPLVYGVGLNYEKHIVECGYPRPEYPSNFVKPPDALNGPYSDVHVNKNHPDIDYEGELVFIVGRDACAIETAHAEDYILGYTVGNDVTSRHWQRVPGIGNSFGKSADGFAPIGPVIVTTGVVESEGLELVTMVNSEERQRSRLDDLRFKAGDILAHLTKFNTLRAGTVVMTGTPAGVGAFMNPPSWLRDGDVVEVYISDIGTIRNRFVFG</sequence>
<dbReference type="HOGENOM" id="CLU_028458_2_1_1"/>
<protein>
    <recommendedName>
        <fullName evidence="3">Fumarylacetoacetase-like C-terminal domain-containing protein</fullName>
    </recommendedName>
</protein>
<dbReference type="GeneID" id="9666859"/>
<feature type="domain" description="Fumarylacetoacetase-like C-terminal" evidence="3">
    <location>
        <begin position="80"/>
        <end position="283"/>
    </location>
</feature>
<keyword evidence="5" id="KW-1185">Reference proteome</keyword>